<comment type="caution">
    <text evidence="5">The sequence shown here is derived from an EMBL/GenBank/DDBJ whole genome shotgun (WGS) entry which is preliminary data.</text>
</comment>
<dbReference type="Proteomes" id="UP000231139">
    <property type="component" value="Unassembled WGS sequence"/>
</dbReference>
<dbReference type="PANTHER" id="PTHR43804:SF7">
    <property type="entry name" value="LD18447P"/>
    <property type="match status" value="1"/>
</dbReference>
<keyword evidence="3" id="KW-0648">Protein biosynthesis</keyword>
<name>A0A2H0MZU3_9BACT</name>
<evidence type="ECO:0000259" key="4">
    <source>
        <dbReference type="SMART" id="SM00937"/>
    </source>
</evidence>
<comment type="similarity">
    <text evidence="1">Belongs to the prokaryotic/mitochondrial release factor family.</text>
</comment>
<dbReference type="Gene3D" id="3.30.160.20">
    <property type="match status" value="1"/>
</dbReference>
<proteinExistence type="inferred from homology"/>
<dbReference type="Pfam" id="PF03462">
    <property type="entry name" value="PCRF"/>
    <property type="match status" value="1"/>
</dbReference>
<dbReference type="InterPro" id="IPR045853">
    <property type="entry name" value="Pep_chain_release_fac_I_sf"/>
</dbReference>
<protein>
    <recommendedName>
        <fullName evidence="4">Peptide chain release factor domain-containing protein</fullName>
    </recommendedName>
</protein>
<dbReference type="AlphaFoldDB" id="A0A2H0MZU3"/>
<dbReference type="PANTHER" id="PTHR43804">
    <property type="entry name" value="LD18447P"/>
    <property type="match status" value="1"/>
</dbReference>
<feature type="domain" description="Peptide chain release factor" evidence="4">
    <location>
        <begin position="1"/>
        <end position="77"/>
    </location>
</feature>
<dbReference type="GO" id="GO:0003747">
    <property type="term" value="F:translation release factor activity"/>
    <property type="evidence" value="ECO:0007669"/>
    <property type="project" value="InterPro"/>
</dbReference>
<dbReference type="InterPro" id="IPR050057">
    <property type="entry name" value="Prokaryotic/Mito_RF"/>
</dbReference>
<keyword evidence="2" id="KW-0488">Methylation</keyword>
<dbReference type="InterPro" id="IPR005139">
    <property type="entry name" value="PCRF"/>
</dbReference>
<dbReference type="GO" id="GO:0005737">
    <property type="term" value="C:cytoplasm"/>
    <property type="evidence" value="ECO:0007669"/>
    <property type="project" value="UniProtKB-ARBA"/>
</dbReference>
<sequence length="245" mass="27771">MIEGEEKIKALIMEIRAGVGGEEAALFAADLFRMYLKYSQNRGWRLKVLNSNPTQLGGFKEMVLEVSGEGVSCLNQESGVHRVQRIPKTEKSGRIHTSTATVALLPKPKKTDIKISPSDIKIDSYKASGPGGQYVNKRMSAVRITHIPSGLVVTSQVERSLQQNKESALSILEARLFQKERKEMEEKLGERRKSQIGKAQREEKIRTYNFPQNRITDHRIKKSWHNLEEILDGNLSKIIKAFQKK</sequence>
<evidence type="ECO:0000313" key="6">
    <source>
        <dbReference type="Proteomes" id="UP000231139"/>
    </source>
</evidence>
<dbReference type="Pfam" id="PF00472">
    <property type="entry name" value="RF-1"/>
    <property type="match status" value="1"/>
</dbReference>
<dbReference type="InterPro" id="IPR000352">
    <property type="entry name" value="Pep_chain_release_fac_I"/>
</dbReference>
<reference evidence="5 6" key="1">
    <citation type="submission" date="2017-09" db="EMBL/GenBank/DDBJ databases">
        <title>Depth-based differentiation of microbial function through sediment-hosted aquifers and enrichment of novel symbionts in the deep terrestrial subsurface.</title>
        <authorList>
            <person name="Probst A.J."/>
            <person name="Ladd B."/>
            <person name="Jarett J.K."/>
            <person name="Geller-Mcgrath D.E."/>
            <person name="Sieber C.M."/>
            <person name="Emerson J.B."/>
            <person name="Anantharaman K."/>
            <person name="Thomas B.C."/>
            <person name="Malmstrom R."/>
            <person name="Stieglmeier M."/>
            <person name="Klingl A."/>
            <person name="Woyke T."/>
            <person name="Ryan C.M."/>
            <person name="Banfield J.F."/>
        </authorList>
    </citation>
    <scope>NUCLEOTIDE SEQUENCE [LARGE SCALE GENOMIC DNA]</scope>
    <source>
        <strain evidence="5">CG11_big_fil_rev_8_21_14_0_20_35_11</strain>
    </source>
</reference>
<dbReference type="EMBL" id="PCWK01000048">
    <property type="protein sequence ID" value="PIR02179.1"/>
    <property type="molecule type" value="Genomic_DNA"/>
</dbReference>
<gene>
    <name evidence="5" type="ORF">COV62_02155</name>
</gene>
<evidence type="ECO:0000256" key="2">
    <source>
        <dbReference type="ARBA" id="ARBA00022481"/>
    </source>
</evidence>
<dbReference type="FunFam" id="3.30.160.20:FF:000004">
    <property type="entry name" value="Peptide chain release factor 1"/>
    <property type="match status" value="1"/>
</dbReference>
<evidence type="ECO:0000313" key="5">
    <source>
        <dbReference type="EMBL" id="PIR02179.1"/>
    </source>
</evidence>
<dbReference type="SMART" id="SM00937">
    <property type="entry name" value="PCRF"/>
    <property type="match status" value="1"/>
</dbReference>
<evidence type="ECO:0000256" key="1">
    <source>
        <dbReference type="ARBA" id="ARBA00010835"/>
    </source>
</evidence>
<organism evidence="5 6">
    <name type="scientific">Candidatus Nealsonbacteria bacterium CG11_big_fil_rev_8_21_14_0_20_35_11</name>
    <dbReference type="NCBI Taxonomy" id="1974713"/>
    <lineage>
        <taxon>Bacteria</taxon>
        <taxon>Candidatus Nealsoniibacteriota</taxon>
    </lineage>
</organism>
<accession>A0A2H0MZU3</accession>
<dbReference type="SUPFAM" id="SSF75620">
    <property type="entry name" value="Release factor"/>
    <property type="match status" value="1"/>
</dbReference>
<dbReference type="Gene3D" id="3.30.70.1660">
    <property type="match status" value="1"/>
</dbReference>
<evidence type="ECO:0000256" key="3">
    <source>
        <dbReference type="ARBA" id="ARBA00022917"/>
    </source>
</evidence>